<evidence type="ECO:0000256" key="4">
    <source>
        <dbReference type="ARBA" id="ARBA00038858"/>
    </source>
</evidence>
<evidence type="ECO:0000256" key="3">
    <source>
        <dbReference type="ARBA" id="ARBA00038209"/>
    </source>
</evidence>
<dbReference type="AlphaFoldDB" id="A0A1I6L3V9"/>
<dbReference type="PANTHER" id="PTHR43174:SF2">
    <property type="entry name" value="UDP-N-ACETYLGLUCOSAMINE 2-EPIMERASE"/>
    <property type="match status" value="1"/>
</dbReference>
<proteinExistence type="inferred from homology"/>
<evidence type="ECO:0000256" key="5">
    <source>
        <dbReference type="RuleBase" id="RU003513"/>
    </source>
</evidence>
<evidence type="ECO:0000259" key="6">
    <source>
        <dbReference type="Pfam" id="PF02350"/>
    </source>
</evidence>
<dbReference type="SUPFAM" id="SSF53756">
    <property type="entry name" value="UDP-Glycosyltransferase/glycogen phosphorylase"/>
    <property type="match status" value="1"/>
</dbReference>
<name>A0A1I6L3V9_9SPHN</name>
<evidence type="ECO:0000256" key="2">
    <source>
        <dbReference type="ARBA" id="ARBA00036080"/>
    </source>
</evidence>
<dbReference type="EMBL" id="FOZG01000002">
    <property type="protein sequence ID" value="SFR98114.1"/>
    <property type="molecule type" value="Genomic_DNA"/>
</dbReference>
<evidence type="ECO:0000256" key="1">
    <source>
        <dbReference type="ARBA" id="ARBA00023235"/>
    </source>
</evidence>
<keyword evidence="1 5" id="KW-0413">Isomerase</keyword>
<dbReference type="NCBIfam" id="TIGR00236">
    <property type="entry name" value="wecB"/>
    <property type="match status" value="1"/>
</dbReference>
<evidence type="ECO:0000313" key="7">
    <source>
        <dbReference type="EMBL" id="SFR98114.1"/>
    </source>
</evidence>
<accession>A0A1I6L3V9</accession>
<dbReference type="STRING" id="1166337.SAMN05192580_2249"/>
<dbReference type="CDD" id="cd03786">
    <property type="entry name" value="GTB_UDP-GlcNAc_2-Epimerase"/>
    <property type="match status" value="1"/>
</dbReference>
<feature type="domain" description="UDP-N-acetylglucosamine 2-epimerase" evidence="6">
    <location>
        <begin position="29"/>
        <end position="366"/>
    </location>
</feature>
<protein>
    <recommendedName>
        <fullName evidence="4">UDP-N-acetylglucosamine 2-epimerase (non-hydrolyzing)</fullName>
        <ecNumber evidence="4">5.1.3.14</ecNumber>
    </recommendedName>
</protein>
<dbReference type="InterPro" id="IPR003331">
    <property type="entry name" value="UDP_GlcNAc_Epimerase_2_dom"/>
</dbReference>
<dbReference type="EC" id="5.1.3.14" evidence="4"/>
<dbReference type="PANTHER" id="PTHR43174">
    <property type="entry name" value="UDP-N-ACETYLGLUCOSAMINE 2-EPIMERASE"/>
    <property type="match status" value="1"/>
</dbReference>
<sequence>MAAQRKIAIIVGTRPEAIKLAPVALAFRGKAEAHVVATGQHRDMAGEALATFGVSADRTLDTMVAGQSLGQLFGRLVAALDVLFADEAYSDVIVQGDTTSAMAAAIVGHYRGLRVSHVEAGLRSFNKQAPFPEEVHRRVIAPAADLHFPPTERARANLLAEGIAEGHVLVTGNTVVDAVRLMRAQLAGRSEVAERLGVPAEARLILLTSHRREAFGGGLSNICAGVRAVVDAHADVHVVYPVHPNPVVRETVAHALADHPRIHLIDPLGYVELMGLIGRATLVLSDSGGLQEEAPSFDKPILILRDTTERPEVLEAGCGVLVGTDAARIAAEAARLLRDEAAYAAMAAAPNPFGDGHASERIVERLLREPDR</sequence>
<comment type="catalytic activity">
    <reaction evidence="2">
        <text>UDP-N-acetyl-alpha-D-glucosamine = UDP-N-acetyl-alpha-D-mannosamine</text>
        <dbReference type="Rhea" id="RHEA:17213"/>
        <dbReference type="ChEBI" id="CHEBI:57705"/>
        <dbReference type="ChEBI" id="CHEBI:68623"/>
        <dbReference type="EC" id="5.1.3.14"/>
    </reaction>
</comment>
<organism evidence="7 8">
    <name type="scientific">Sphingomonas jatrophae</name>
    <dbReference type="NCBI Taxonomy" id="1166337"/>
    <lineage>
        <taxon>Bacteria</taxon>
        <taxon>Pseudomonadati</taxon>
        <taxon>Pseudomonadota</taxon>
        <taxon>Alphaproteobacteria</taxon>
        <taxon>Sphingomonadales</taxon>
        <taxon>Sphingomonadaceae</taxon>
        <taxon>Sphingomonas</taxon>
    </lineage>
</organism>
<dbReference type="GO" id="GO:0008761">
    <property type="term" value="F:UDP-N-acetylglucosamine 2-epimerase activity"/>
    <property type="evidence" value="ECO:0007669"/>
    <property type="project" value="UniProtKB-EC"/>
</dbReference>
<gene>
    <name evidence="7" type="ORF">SAMN05192580_2249</name>
</gene>
<dbReference type="InterPro" id="IPR029767">
    <property type="entry name" value="WecB-like"/>
</dbReference>
<reference evidence="7 8" key="1">
    <citation type="submission" date="2016-10" db="EMBL/GenBank/DDBJ databases">
        <authorList>
            <person name="de Groot N.N."/>
        </authorList>
    </citation>
    <scope>NUCLEOTIDE SEQUENCE [LARGE SCALE GENOMIC DNA]</scope>
    <source>
        <strain evidence="7 8">S5-249</strain>
    </source>
</reference>
<dbReference type="Proteomes" id="UP000198824">
    <property type="component" value="Unassembled WGS sequence"/>
</dbReference>
<dbReference type="RefSeq" id="WP_207544584.1">
    <property type="nucleotide sequence ID" value="NZ_FOZG01000002.1"/>
</dbReference>
<dbReference type="Gene3D" id="3.40.50.2000">
    <property type="entry name" value="Glycogen Phosphorylase B"/>
    <property type="match status" value="2"/>
</dbReference>
<keyword evidence="8" id="KW-1185">Reference proteome</keyword>
<evidence type="ECO:0000313" key="8">
    <source>
        <dbReference type="Proteomes" id="UP000198824"/>
    </source>
</evidence>
<comment type="similarity">
    <text evidence="3 5">Belongs to the UDP-N-acetylglucosamine 2-epimerase family.</text>
</comment>
<dbReference type="Pfam" id="PF02350">
    <property type="entry name" value="Epimerase_2"/>
    <property type="match status" value="1"/>
</dbReference>